<accession>M6FSH6</accession>
<dbReference type="EMBL" id="AFJM02000016">
    <property type="protein sequence ID" value="EMM74172.1"/>
    <property type="molecule type" value="Genomic_DNA"/>
</dbReference>
<evidence type="ECO:0000313" key="2">
    <source>
        <dbReference type="Proteomes" id="UP000012101"/>
    </source>
</evidence>
<gene>
    <name evidence="1" type="ORF">LEP1GSC038_3169</name>
</gene>
<protein>
    <submittedName>
        <fullName evidence="1">Uncharacterized protein</fullName>
    </submittedName>
</protein>
<organism evidence="1 2">
    <name type="scientific">Leptospira weilii str. 2006001855</name>
    <dbReference type="NCBI Taxonomy" id="996804"/>
    <lineage>
        <taxon>Bacteria</taxon>
        <taxon>Pseudomonadati</taxon>
        <taxon>Spirochaetota</taxon>
        <taxon>Spirochaetia</taxon>
        <taxon>Leptospirales</taxon>
        <taxon>Leptospiraceae</taxon>
        <taxon>Leptospira</taxon>
    </lineage>
</organism>
<dbReference type="AlphaFoldDB" id="M6FSH6"/>
<comment type="caution">
    <text evidence="1">The sequence shown here is derived from an EMBL/GenBank/DDBJ whole genome shotgun (WGS) entry which is preliminary data.</text>
</comment>
<reference evidence="1 2" key="1">
    <citation type="submission" date="2013-01" db="EMBL/GenBank/DDBJ databases">
        <authorList>
            <person name="Harkins D.M."/>
            <person name="Durkin A.S."/>
            <person name="Brinkac L.M."/>
            <person name="Haft D.H."/>
            <person name="Selengut J.D."/>
            <person name="Sanka R."/>
            <person name="DePew J."/>
            <person name="Purushe J."/>
            <person name="Hospenthal D.R."/>
            <person name="Murray C.K."/>
            <person name="Pimentel G."/>
            <person name="Wasfy M."/>
            <person name="Vinetz J.M."/>
            <person name="Sutton G.G."/>
            <person name="Nierman W.C."/>
            <person name="Fouts D.E."/>
        </authorList>
    </citation>
    <scope>NUCLEOTIDE SEQUENCE [LARGE SCALE GENOMIC DNA]</scope>
    <source>
        <strain evidence="1 2">2006001855</strain>
    </source>
</reference>
<evidence type="ECO:0000313" key="1">
    <source>
        <dbReference type="EMBL" id="EMM74172.1"/>
    </source>
</evidence>
<proteinExistence type="predicted"/>
<sequence length="43" mass="5409">MDVNFWYLFSIFEYFLGEIRDLISKRVVLNLPPFLLRFRMDFF</sequence>
<dbReference type="Proteomes" id="UP000012101">
    <property type="component" value="Unassembled WGS sequence"/>
</dbReference>
<name>M6FSH6_9LEPT</name>